<dbReference type="Proteomes" id="UP001642484">
    <property type="component" value="Unassembled WGS sequence"/>
</dbReference>
<evidence type="ECO:0000256" key="1">
    <source>
        <dbReference type="SAM" id="MobiDB-lite"/>
    </source>
</evidence>
<gene>
    <name evidence="2" type="ORF">CCMP2556_LOCUS13813</name>
</gene>
<dbReference type="EMBL" id="CAXAMN010006970">
    <property type="protein sequence ID" value="CAK9019839.1"/>
    <property type="molecule type" value="Genomic_DNA"/>
</dbReference>
<feature type="region of interest" description="Disordered" evidence="1">
    <location>
        <begin position="28"/>
        <end position="53"/>
    </location>
</feature>
<evidence type="ECO:0000313" key="2">
    <source>
        <dbReference type="EMBL" id="CAK9019839.1"/>
    </source>
</evidence>
<reference evidence="2 3" key="1">
    <citation type="submission" date="2024-02" db="EMBL/GenBank/DDBJ databases">
        <authorList>
            <person name="Chen Y."/>
            <person name="Shah S."/>
            <person name="Dougan E. K."/>
            <person name="Thang M."/>
            <person name="Chan C."/>
        </authorList>
    </citation>
    <scope>NUCLEOTIDE SEQUENCE [LARGE SCALE GENOMIC DNA]</scope>
</reference>
<evidence type="ECO:0000313" key="3">
    <source>
        <dbReference type="Proteomes" id="UP001642484"/>
    </source>
</evidence>
<feature type="non-terminal residue" evidence="2">
    <location>
        <position position="1"/>
    </location>
</feature>
<feature type="region of interest" description="Disordered" evidence="1">
    <location>
        <begin position="143"/>
        <end position="202"/>
    </location>
</feature>
<sequence>EESPNAGKDVDEIMQLQAQLAAAHARVAKLEAQAAQDEPLGSEEGSPRATSEELEEIILQLQAQLSAAHMQVEQLQAQATQDERSNVFCEDSKDFMQLQAELSTAHTRVAELEAQAAQDKPVALEASHYEARIVELERELHELRSRTDPQASEVKPSALDLDEPKVKDGGNDGWDDFDLSDVQPAVKPSALDLDEPKVKDGG</sequence>
<comment type="caution">
    <text evidence="2">The sequence shown here is derived from an EMBL/GenBank/DDBJ whole genome shotgun (WGS) entry which is preliminary data.</text>
</comment>
<name>A0ABP0K0Y0_9DINO</name>
<accession>A0ABP0K0Y0</accession>
<organism evidence="2 3">
    <name type="scientific">Durusdinium trenchii</name>
    <dbReference type="NCBI Taxonomy" id="1381693"/>
    <lineage>
        <taxon>Eukaryota</taxon>
        <taxon>Sar</taxon>
        <taxon>Alveolata</taxon>
        <taxon>Dinophyceae</taxon>
        <taxon>Suessiales</taxon>
        <taxon>Symbiodiniaceae</taxon>
        <taxon>Durusdinium</taxon>
    </lineage>
</organism>
<keyword evidence="3" id="KW-1185">Reference proteome</keyword>
<proteinExistence type="predicted"/>
<feature type="non-terminal residue" evidence="2">
    <location>
        <position position="202"/>
    </location>
</feature>
<protein>
    <submittedName>
        <fullName evidence="2">Uncharacterized protein</fullName>
    </submittedName>
</protein>